<evidence type="ECO:0000259" key="1">
    <source>
        <dbReference type="Pfam" id="PF07883"/>
    </source>
</evidence>
<evidence type="ECO:0000313" key="2">
    <source>
        <dbReference type="EMBL" id="OGK40468.1"/>
    </source>
</evidence>
<proteinExistence type="predicted"/>
<reference evidence="2 3" key="1">
    <citation type="journal article" date="2016" name="Nat. Commun.">
        <title>Thousands of microbial genomes shed light on interconnected biogeochemical processes in an aquifer system.</title>
        <authorList>
            <person name="Anantharaman K."/>
            <person name="Brown C.T."/>
            <person name="Hug L.A."/>
            <person name="Sharon I."/>
            <person name="Castelle C.J."/>
            <person name="Probst A.J."/>
            <person name="Thomas B.C."/>
            <person name="Singh A."/>
            <person name="Wilkins M.J."/>
            <person name="Karaoz U."/>
            <person name="Brodie E.L."/>
            <person name="Williams K.H."/>
            <person name="Hubbard S.S."/>
            <person name="Banfield J.F."/>
        </authorList>
    </citation>
    <scope>NUCLEOTIDE SEQUENCE [LARGE SCALE GENOMIC DNA]</scope>
</reference>
<sequence>MKKRAIVKELKEKYPNKNIVLIPPENPSEILCEIDPTSLHPEKSTVIAIVGKAAAHYHKKSTEIYEVIRGVLTVNKEGKKYILKEKEKITINPGEVHYAEGNDVWFYAYSSPGWTFEDHKLIDK</sequence>
<name>A0A1F7IAU4_9BACT</name>
<protein>
    <recommendedName>
        <fullName evidence="1">Cupin type-2 domain-containing protein</fullName>
    </recommendedName>
</protein>
<organism evidence="2 3">
    <name type="scientific">Candidatus Roizmanbacteria bacterium RIFCSPLOWO2_01_FULL_37_12</name>
    <dbReference type="NCBI Taxonomy" id="1802056"/>
    <lineage>
        <taxon>Bacteria</taxon>
        <taxon>Candidatus Roizmaniibacteriota</taxon>
    </lineage>
</organism>
<dbReference type="InterPro" id="IPR013096">
    <property type="entry name" value="Cupin_2"/>
</dbReference>
<feature type="domain" description="Cupin type-2" evidence="1">
    <location>
        <begin position="52"/>
        <end position="99"/>
    </location>
</feature>
<dbReference type="Gene3D" id="2.60.120.10">
    <property type="entry name" value="Jelly Rolls"/>
    <property type="match status" value="1"/>
</dbReference>
<dbReference type="AlphaFoldDB" id="A0A1F7IAU4"/>
<evidence type="ECO:0000313" key="3">
    <source>
        <dbReference type="Proteomes" id="UP000177698"/>
    </source>
</evidence>
<dbReference type="InterPro" id="IPR014710">
    <property type="entry name" value="RmlC-like_jellyroll"/>
</dbReference>
<comment type="caution">
    <text evidence="2">The sequence shown here is derived from an EMBL/GenBank/DDBJ whole genome shotgun (WGS) entry which is preliminary data.</text>
</comment>
<dbReference type="InterPro" id="IPR011051">
    <property type="entry name" value="RmlC_Cupin_sf"/>
</dbReference>
<dbReference type="STRING" id="1802056.A2954_06300"/>
<accession>A0A1F7IAU4</accession>
<dbReference type="EMBL" id="MGAG01000025">
    <property type="protein sequence ID" value="OGK40468.1"/>
    <property type="molecule type" value="Genomic_DNA"/>
</dbReference>
<gene>
    <name evidence="2" type="ORF">A2954_06300</name>
</gene>
<dbReference type="Pfam" id="PF07883">
    <property type="entry name" value="Cupin_2"/>
    <property type="match status" value="1"/>
</dbReference>
<dbReference type="Proteomes" id="UP000177698">
    <property type="component" value="Unassembled WGS sequence"/>
</dbReference>
<dbReference type="SUPFAM" id="SSF51182">
    <property type="entry name" value="RmlC-like cupins"/>
    <property type="match status" value="1"/>
</dbReference>